<dbReference type="EC" id="5.1.3.3" evidence="7 14"/>
<evidence type="ECO:0000256" key="12">
    <source>
        <dbReference type="ARBA" id="ARBA00023235"/>
    </source>
</evidence>
<dbReference type="PROSITE" id="PS51257">
    <property type="entry name" value="PROKAR_LIPOPROTEIN"/>
    <property type="match status" value="1"/>
</dbReference>
<name>A0A380YIZ7_9BACE</name>
<dbReference type="PANTHER" id="PTHR10091:SF0">
    <property type="entry name" value="GALACTOSE MUTAROTASE"/>
    <property type="match status" value="1"/>
</dbReference>
<feature type="active site" description="Proton donor" evidence="15">
    <location>
        <position position="205"/>
    </location>
</feature>
<comment type="cofactor">
    <cofactor evidence="2">
        <name>Ca(2+)</name>
        <dbReference type="ChEBI" id="CHEBI:29108"/>
    </cofactor>
</comment>
<dbReference type="SUPFAM" id="SSF74650">
    <property type="entry name" value="Galactose mutarotase-like"/>
    <property type="match status" value="1"/>
</dbReference>
<feature type="binding site" evidence="17">
    <location>
        <begin position="108"/>
        <end position="109"/>
    </location>
    <ligand>
        <name>beta-D-galactose</name>
        <dbReference type="ChEBI" id="CHEBI:27667"/>
    </ligand>
</feature>
<proteinExistence type="inferred from homology"/>
<keyword evidence="9" id="KW-0963">Cytoplasm</keyword>
<comment type="catalytic activity">
    <reaction evidence="1 14">
        <text>alpha-D-glucose = beta-D-glucose</text>
        <dbReference type="Rhea" id="RHEA:10264"/>
        <dbReference type="ChEBI" id="CHEBI:15903"/>
        <dbReference type="ChEBI" id="CHEBI:17925"/>
        <dbReference type="EC" id="5.1.3.3"/>
    </reaction>
</comment>
<dbReference type="InterPro" id="IPR015443">
    <property type="entry name" value="Aldose_1-epimerase"/>
</dbReference>
<evidence type="ECO:0000256" key="1">
    <source>
        <dbReference type="ARBA" id="ARBA00001614"/>
    </source>
</evidence>
<dbReference type="EMBL" id="UFSX01000001">
    <property type="protein sequence ID" value="SUV28724.1"/>
    <property type="molecule type" value="Genomic_DNA"/>
</dbReference>
<evidence type="ECO:0000256" key="10">
    <source>
        <dbReference type="ARBA" id="ARBA00022553"/>
    </source>
</evidence>
<dbReference type="EMBL" id="VVZX01000013">
    <property type="protein sequence ID" value="KAA5273624.1"/>
    <property type="molecule type" value="Genomic_DNA"/>
</dbReference>
<dbReference type="OrthoDB" id="9779408at2"/>
<dbReference type="EMBL" id="CP072227">
    <property type="protein sequence ID" value="QUT46356.1"/>
    <property type="molecule type" value="Genomic_DNA"/>
</dbReference>
<evidence type="ECO:0000256" key="14">
    <source>
        <dbReference type="PIRNR" id="PIRNR005096"/>
    </source>
</evidence>
<evidence type="ECO:0000256" key="13">
    <source>
        <dbReference type="ARBA" id="ARBA00023277"/>
    </source>
</evidence>
<dbReference type="PIRSF" id="PIRSF005096">
    <property type="entry name" value="GALM"/>
    <property type="match status" value="1"/>
</dbReference>
<dbReference type="Proteomes" id="UP000679226">
    <property type="component" value="Chromosome"/>
</dbReference>
<comment type="pathway">
    <text evidence="4 14">Carbohydrate metabolism; hexose metabolism.</text>
</comment>
<dbReference type="NCBIfam" id="NF008277">
    <property type="entry name" value="PRK11055.1"/>
    <property type="match status" value="1"/>
</dbReference>
<evidence type="ECO:0000256" key="3">
    <source>
        <dbReference type="ARBA" id="ARBA00004496"/>
    </source>
</evidence>
<dbReference type="EMBL" id="JABAGL010000006">
    <property type="protein sequence ID" value="NME85407.1"/>
    <property type="molecule type" value="Genomic_DNA"/>
</dbReference>
<reference evidence="18 27" key="3">
    <citation type="journal article" date="2019" name="Nat. Med.">
        <title>A library of human gut bacterial isolates paired with longitudinal multiomics data enables mechanistic microbiome research.</title>
        <authorList>
            <person name="Poyet M."/>
            <person name="Groussin M."/>
            <person name="Gibbons S.M."/>
            <person name="Avila-Pacheco J."/>
            <person name="Jiang X."/>
            <person name="Kearney S.M."/>
            <person name="Perrotta A.R."/>
            <person name="Berdy B."/>
            <person name="Zhao S."/>
            <person name="Lieberman T.D."/>
            <person name="Swanson P.K."/>
            <person name="Smith M."/>
            <person name="Roesemann S."/>
            <person name="Alexander J.E."/>
            <person name="Rich S.A."/>
            <person name="Livny J."/>
            <person name="Vlamakis H."/>
            <person name="Clish C."/>
            <person name="Bullock K."/>
            <person name="Deik A."/>
            <person name="Scott J."/>
            <person name="Pierce K.A."/>
            <person name="Xavier R.J."/>
            <person name="Alm E.J."/>
        </authorList>
    </citation>
    <scope>NUCLEOTIDE SEQUENCE [LARGE SCALE GENOMIC DNA]</scope>
    <source>
        <strain evidence="18 27">BIOML-A1</strain>
    </source>
</reference>
<evidence type="ECO:0000313" key="21">
    <source>
        <dbReference type="EMBL" id="RHF08273.1"/>
    </source>
</evidence>
<evidence type="ECO:0000256" key="2">
    <source>
        <dbReference type="ARBA" id="ARBA00001913"/>
    </source>
</evidence>
<keyword evidence="10" id="KW-0597">Phosphoprotein</keyword>
<reference evidence="19 28" key="5">
    <citation type="submission" date="2020-04" db="EMBL/GenBank/DDBJ databases">
        <authorList>
            <person name="Hitch T.C.A."/>
            <person name="Wylensek D."/>
            <person name="Clavel T."/>
        </authorList>
    </citation>
    <scope>NUCLEOTIDE SEQUENCE [LARGE SCALE GENOMIC DNA]</scope>
    <source>
        <strain evidence="19 28">WCA3-601-WT-5E</strain>
    </source>
</reference>
<dbReference type="AlphaFoldDB" id="A0A380YIZ7"/>
<evidence type="ECO:0000313" key="18">
    <source>
        <dbReference type="EMBL" id="KAA5273624.1"/>
    </source>
</evidence>
<comment type="subunit">
    <text evidence="6">Monomer.</text>
</comment>
<evidence type="ECO:0000313" key="24">
    <source>
        <dbReference type="Proteomes" id="UP000254424"/>
    </source>
</evidence>
<evidence type="ECO:0000256" key="15">
    <source>
        <dbReference type="PIRSR" id="PIRSR005096-1"/>
    </source>
</evidence>
<feature type="binding site" evidence="16">
    <location>
        <position position="278"/>
    </location>
    <ligand>
        <name>beta-D-galactose</name>
        <dbReference type="ChEBI" id="CHEBI:27667"/>
    </ligand>
</feature>
<evidence type="ECO:0000256" key="4">
    <source>
        <dbReference type="ARBA" id="ARBA00005028"/>
    </source>
</evidence>
<dbReference type="GeneID" id="93070616"/>
<evidence type="ECO:0000313" key="28">
    <source>
        <dbReference type="Proteomes" id="UP000520291"/>
    </source>
</evidence>
<keyword evidence="27" id="KW-1185">Reference proteome</keyword>
<evidence type="ECO:0000313" key="22">
    <source>
        <dbReference type="EMBL" id="RYT73262.1"/>
    </source>
</evidence>
<dbReference type="PANTHER" id="PTHR10091">
    <property type="entry name" value="ALDOSE-1-EPIMERASE"/>
    <property type="match status" value="1"/>
</dbReference>
<dbReference type="Proteomes" id="UP000291917">
    <property type="component" value="Unassembled WGS sequence"/>
</dbReference>
<dbReference type="Proteomes" id="UP000254424">
    <property type="component" value="Unassembled WGS sequence"/>
</dbReference>
<dbReference type="Proteomes" id="UP000335496">
    <property type="component" value="Unassembled WGS sequence"/>
</dbReference>
<evidence type="ECO:0000256" key="11">
    <source>
        <dbReference type="ARBA" id="ARBA00022837"/>
    </source>
</evidence>
<dbReference type="GO" id="GO:0006006">
    <property type="term" value="P:glucose metabolic process"/>
    <property type="evidence" value="ECO:0007669"/>
    <property type="project" value="TreeGrafter"/>
</dbReference>
<evidence type="ECO:0000256" key="6">
    <source>
        <dbReference type="ARBA" id="ARBA00011245"/>
    </source>
</evidence>
<dbReference type="PROSITE" id="PS00545">
    <property type="entry name" value="ALDOSE_1_EPIMERASE"/>
    <property type="match status" value="1"/>
</dbReference>
<reference evidence="20" key="6">
    <citation type="journal article" date="2021" name="PLoS Genet.">
        <title>Mobile Type VI secretion system loci of the gut Bacteroidales display extensive intra-ecosystem transfer, multi-species spread and geographical clustering.</title>
        <authorList>
            <person name="Garcia-Bayona L."/>
            <person name="Coyne M.J."/>
            <person name="Comstock L.E."/>
        </authorList>
    </citation>
    <scope>NUCLEOTIDE SEQUENCE</scope>
    <source>
        <strain evidence="20">CL11T00C20</strain>
    </source>
</reference>
<evidence type="ECO:0000313" key="27">
    <source>
        <dbReference type="Proteomes" id="UP000335496"/>
    </source>
</evidence>
<protein>
    <recommendedName>
        <fullName evidence="8 14">Aldose 1-epimerase</fullName>
        <ecNumber evidence="7 14">5.1.3.3</ecNumber>
    </recommendedName>
</protein>
<keyword evidence="11" id="KW-0106">Calcium</keyword>
<reference evidence="23 24" key="1">
    <citation type="submission" date="2018-06" db="EMBL/GenBank/DDBJ databases">
        <authorList>
            <consortium name="Pathogen Informatics"/>
            <person name="Doyle S."/>
        </authorList>
    </citation>
    <scope>NUCLEOTIDE SEQUENCE [LARGE SCALE GENOMIC DNA]</scope>
    <source>
        <strain evidence="23 24">NCTC11155</strain>
    </source>
</reference>
<dbReference type="Proteomes" id="UP000520291">
    <property type="component" value="Unassembled WGS sequence"/>
</dbReference>
<dbReference type="InterPro" id="IPR011013">
    <property type="entry name" value="Gal_mutarotase_sf_dom"/>
</dbReference>
<feature type="binding site" evidence="17">
    <location>
        <begin position="205"/>
        <end position="207"/>
    </location>
    <ligand>
        <name>beta-D-galactose</name>
        <dbReference type="ChEBI" id="CHEBI:27667"/>
    </ligand>
</feature>
<feature type="active site" description="Proton acceptor" evidence="15">
    <location>
        <position position="343"/>
    </location>
</feature>
<dbReference type="CDD" id="cd09019">
    <property type="entry name" value="galactose_mutarotase_like"/>
    <property type="match status" value="1"/>
</dbReference>
<evidence type="ECO:0000256" key="16">
    <source>
        <dbReference type="PIRSR" id="PIRSR005096-2"/>
    </source>
</evidence>
<dbReference type="InterPro" id="IPR018052">
    <property type="entry name" value="Ald1_epimerase_CS"/>
</dbReference>
<dbReference type="UniPathway" id="UPA00242"/>
<dbReference type="EMBL" id="RCXL01000014">
    <property type="protein sequence ID" value="RYT73262.1"/>
    <property type="molecule type" value="Genomic_DNA"/>
</dbReference>
<dbReference type="Proteomes" id="UP000283538">
    <property type="component" value="Unassembled WGS sequence"/>
</dbReference>
<dbReference type="InterPro" id="IPR008183">
    <property type="entry name" value="Aldose_1/G6P_1-epimerase"/>
</dbReference>
<dbReference type="InterPro" id="IPR014718">
    <property type="entry name" value="GH-type_carb-bd"/>
</dbReference>
<evidence type="ECO:0000256" key="17">
    <source>
        <dbReference type="PIRSR" id="PIRSR005096-3"/>
    </source>
</evidence>
<evidence type="ECO:0000313" key="26">
    <source>
        <dbReference type="Proteomes" id="UP000291917"/>
    </source>
</evidence>
<evidence type="ECO:0000313" key="19">
    <source>
        <dbReference type="EMBL" id="NME85407.1"/>
    </source>
</evidence>
<dbReference type="KEGG" id="beg:INE88_03185"/>
<organism evidence="23 24">
    <name type="scientific">Bacteroides eggerthii</name>
    <dbReference type="NCBI Taxonomy" id="28111"/>
    <lineage>
        <taxon>Bacteria</taxon>
        <taxon>Pseudomonadati</taxon>
        <taxon>Bacteroidota</taxon>
        <taxon>Bacteroidia</taxon>
        <taxon>Bacteroidales</taxon>
        <taxon>Bacteroidaceae</taxon>
        <taxon>Bacteroides</taxon>
    </lineage>
</organism>
<reference evidence="21 25" key="2">
    <citation type="submission" date="2018-08" db="EMBL/GenBank/DDBJ databases">
        <title>A genome reference for cultivated species of the human gut microbiota.</title>
        <authorList>
            <person name="Zou Y."/>
            <person name="Xue W."/>
            <person name="Luo G."/>
        </authorList>
    </citation>
    <scope>NUCLEOTIDE SEQUENCE [LARGE SCALE GENOMIC DNA]</scope>
    <source>
        <strain evidence="21 25">AM26-26AC</strain>
    </source>
</reference>
<accession>A0A380YIZ7</accession>
<gene>
    <name evidence="23" type="primary">mro_1</name>
    <name evidence="20" type="synonym">mro_2</name>
    <name evidence="21" type="ORF">DW701_10670</name>
    <name evidence="22" type="ORF">EAJ03_10360</name>
    <name evidence="18" type="ORF">F2Z23_10950</name>
    <name evidence="19" type="ORF">HF841_05125</name>
    <name evidence="20" type="ORF">INE88_03185</name>
    <name evidence="23" type="ORF">NCTC11155_00677</name>
</gene>
<dbReference type="EMBL" id="QSLA01000011">
    <property type="protein sequence ID" value="RHF08273.1"/>
    <property type="molecule type" value="Genomic_DNA"/>
</dbReference>
<evidence type="ECO:0000313" key="25">
    <source>
        <dbReference type="Proteomes" id="UP000283538"/>
    </source>
</evidence>
<reference evidence="22 26" key="4">
    <citation type="journal article" date="2019" name="Science, e1252229">
        <title>Invertible promoters mediate bacterial phase variation, antibiotic resistance, and host adaptation in the gut.</title>
        <authorList>
            <person name="Jiang X."/>
            <person name="Hall A.B."/>
            <person name="Arthur T.D."/>
            <person name="Plichta D.R."/>
            <person name="Covington C.T."/>
            <person name="Poyet M."/>
            <person name="Crothers J."/>
            <person name="Moses P.L."/>
            <person name="Tolonen A.C."/>
            <person name="Vlamakis H."/>
            <person name="Alm E.J."/>
            <person name="Xavier R.J."/>
        </authorList>
    </citation>
    <scope>NUCLEOTIDE SEQUENCE [LARGE SCALE GENOMIC DNA]</scope>
    <source>
        <strain evidence="22">Bj_0095</strain>
        <strain evidence="26">bj_0095</strain>
    </source>
</reference>
<evidence type="ECO:0000256" key="7">
    <source>
        <dbReference type="ARBA" id="ARBA00013185"/>
    </source>
</evidence>
<evidence type="ECO:0000256" key="8">
    <source>
        <dbReference type="ARBA" id="ARBA00014165"/>
    </source>
</evidence>
<evidence type="ECO:0000256" key="5">
    <source>
        <dbReference type="ARBA" id="ARBA00006206"/>
    </source>
</evidence>
<dbReference type="Pfam" id="PF01263">
    <property type="entry name" value="Aldose_epim"/>
    <property type="match status" value="1"/>
</dbReference>
<dbReference type="GO" id="GO:0033499">
    <property type="term" value="P:galactose catabolic process via UDP-galactose, Leloir pathway"/>
    <property type="evidence" value="ECO:0007669"/>
    <property type="project" value="TreeGrafter"/>
</dbReference>
<dbReference type="STRING" id="483216.BACEGG_01536"/>
<dbReference type="GO" id="GO:0030246">
    <property type="term" value="F:carbohydrate binding"/>
    <property type="evidence" value="ECO:0007669"/>
    <property type="project" value="InterPro"/>
</dbReference>
<evidence type="ECO:0000313" key="20">
    <source>
        <dbReference type="EMBL" id="QUT46356.1"/>
    </source>
</evidence>
<keyword evidence="13 14" id="KW-0119">Carbohydrate metabolism</keyword>
<sequence length="379" mass="41760">MKNHILIAGIATLMLASCAQKSQTELTLSGLNPTKFQTVVNDAQTGLYTLKNKAGMEVCITNFGGRIVSIMVPDKNGEMKDVVLGFDSIADYINVPSDFGASIGRYANRINQGKMVLDGDTIQLPKNNFGHCLHGGPKGWQYQVYEANPIDETTLELTRFSPDGDANFPGNLTAKVLFKLTDDNAIDIKYSATTDKKTVINMTNHSYFNLSGNPSKAATDHILYVNADNYTPVDRTYMTTGEIVPVKDTPMDFTTPKAVGRDITNFDFIQLKYGNGYDHNWVLNTNGDVKQLAAKLTSPESGISLEVYTDEPGIQVYTGNFLDGTVKGKKGIVYNQRASVCLETQHYPDSPNKPQWPSVILEPGQTYNSECIFKFSVEK</sequence>
<comment type="similarity">
    <text evidence="5 14">Belongs to the aldose epimerase family.</text>
</comment>
<comment type="subcellular location">
    <subcellularLocation>
        <location evidence="3">Cytoplasm</location>
    </subcellularLocation>
</comment>
<dbReference type="RefSeq" id="WP_004289831.1">
    <property type="nucleotide sequence ID" value="NZ_CABKNQ010000019.1"/>
</dbReference>
<keyword evidence="12 14" id="KW-0413">Isomerase</keyword>
<evidence type="ECO:0000256" key="9">
    <source>
        <dbReference type="ARBA" id="ARBA00022490"/>
    </source>
</evidence>
<dbReference type="InterPro" id="IPR047215">
    <property type="entry name" value="Galactose_mutarotase-like"/>
</dbReference>
<dbReference type="GO" id="GO:0005737">
    <property type="term" value="C:cytoplasm"/>
    <property type="evidence" value="ECO:0007669"/>
    <property type="project" value="UniProtKB-SubCell"/>
</dbReference>
<dbReference type="Gene3D" id="2.70.98.10">
    <property type="match status" value="1"/>
</dbReference>
<dbReference type="GO" id="GO:0004034">
    <property type="term" value="F:aldose 1-epimerase activity"/>
    <property type="evidence" value="ECO:0007669"/>
    <property type="project" value="UniProtKB-EC"/>
</dbReference>
<evidence type="ECO:0000313" key="23">
    <source>
        <dbReference type="EMBL" id="SUV28724.1"/>
    </source>
</evidence>
<dbReference type="FunFam" id="2.70.98.10:FF:000003">
    <property type="entry name" value="Aldose 1-epimerase"/>
    <property type="match status" value="1"/>
</dbReference>